<reference evidence="2" key="1">
    <citation type="journal article" date="2020" name="bioRxiv">
        <title>A rank-normalized archaeal taxonomy based on genome phylogeny resolves widespread incomplete and uneven classifications.</title>
        <authorList>
            <person name="Rinke C."/>
            <person name="Chuvochina M."/>
            <person name="Mussig A.J."/>
            <person name="Chaumeil P.-A."/>
            <person name="Waite D.W."/>
            <person name="Whitman W.B."/>
            <person name="Parks D.H."/>
            <person name="Hugenholtz P."/>
        </authorList>
    </citation>
    <scope>NUCLEOTIDE SEQUENCE</scope>
    <source>
        <strain evidence="2">UBA8838</strain>
    </source>
</reference>
<evidence type="ECO:0000313" key="3">
    <source>
        <dbReference type="Proteomes" id="UP000646844"/>
    </source>
</evidence>
<protein>
    <submittedName>
        <fullName evidence="2">DUF2208 domain-containing protein</fullName>
    </submittedName>
</protein>
<dbReference type="RefSeq" id="WP_010978354.1">
    <property type="nucleotide sequence ID" value="NZ_BAABQO010000021.1"/>
</dbReference>
<keyword evidence="1" id="KW-0812">Transmembrane</keyword>
<dbReference type="PIRSF" id="PIRSF014484">
    <property type="entry name" value="UCP014484"/>
    <property type="match status" value="1"/>
</dbReference>
<dbReference type="GeneID" id="1458315"/>
<evidence type="ECO:0000313" key="2">
    <source>
        <dbReference type="EMBL" id="HII74931.1"/>
    </source>
</evidence>
<organism evidence="2 3">
    <name type="scientific">Sulfurisphaera tokodaii</name>
    <dbReference type="NCBI Taxonomy" id="111955"/>
    <lineage>
        <taxon>Archaea</taxon>
        <taxon>Thermoproteota</taxon>
        <taxon>Thermoprotei</taxon>
        <taxon>Sulfolobales</taxon>
        <taxon>Sulfolobaceae</taxon>
        <taxon>Sulfurisphaera</taxon>
    </lineage>
</organism>
<accession>A0A832WWU1</accession>
<dbReference type="Proteomes" id="UP000646844">
    <property type="component" value="Unassembled WGS sequence"/>
</dbReference>
<keyword evidence="1" id="KW-0472">Membrane</keyword>
<dbReference type="Pfam" id="PF09973">
    <property type="entry name" value="DUF2208"/>
    <property type="match status" value="1"/>
</dbReference>
<dbReference type="InterPro" id="IPR009198">
    <property type="entry name" value="UCP014484_TM"/>
</dbReference>
<dbReference type="AlphaFoldDB" id="A0A832WWU1"/>
<sequence length="255" mass="30276">MSTYPQGYPNPYNWKMILISQALMILMSFVLSLYPQYFLPVYILYIIVILGITSVMTMRSNPILSERKYLSDISNSRTLFEEKKAGELVQKDEEYMKKMQEFAMASFKSFMYMIIYIIAIFVFYDEVLLKIVGSISGYERLLVYIIYFEALFLFNMFVYRRLVKFQAMEVMAPQSYKITEKGILSTDKSGIFLHSRHLVNAEIKENREKRYIEIHSQTSKLPYRIRLYTTEIDRLLEVLDRVKKLELKRQQSSST</sequence>
<feature type="transmembrane region" description="Helical" evidence="1">
    <location>
        <begin position="37"/>
        <end position="58"/>
    </location>
</feature>
<comment type="caution">
    <text evidence="2">The sequence shown here is derived from an EMBL/GenBank/DDBJ whole genome shotgun (WGS) entry which is preliminary data.</text>
</comment>
<name>A0A832WWU1_9CREN</name>
<proteinExistence type="predicted"/>
<dbReference type="OMA" id="NPYNWKF"/>
<dbReference type="EMBL" id="DUJO01000051">
    <property type="protein sequence ID" value="HII74931.1"/>
    <property type="molecule type" value="Genomic_DNA"/>
</dbReference>
<feature type="transmembrane region" description="Helical" evidence="1">
    <location>
        <begin position="105"/>
        <end position="124"/>
    </location>
</feature>
<keyword evidence="1" id="KW-1133">Transmembrane helix</keyword>
<feature type="transmembrane region" description="Helical" evidence="1">
    <location>
        <begin position="144"/>
        <end position="162"/>
    </location>
</feature>
<gene>
    <name evidence="2" type="ORF">HA332_11280</name>
</gene>
<evidence type="ECO:0000256" key="1">
    <source>
        <dbReference type="SAM" id="Phobius"/>
    </source>
</evidence>
<feature type="transmembrane region" description="Helical" evidence="1">
    <location>
        <begin position="12"/>
        <end position="31"/>
    </location>
</feature>